<name>A0A1G2JAV3_9BACT</name>
<proteinExistence type="predicted"/>
<dbReference type="EMBL" id="MHPP01000020">
    <property type="protein sequence ID" value="OGZ84256.1"/>
    <property type="molecule type" value="Genomic_DNA"/>
</dbReference>
<evidence type="ECO:0000313" key="2">
    <source>
        <dbReference type="Proteomes" id="UP000177751"/>
    </source>
</evidence>
<gene>
    <name evidence="1" type="ORF">A2401_02545</name>
</gene>
<protein>
    <submittedName>
        <fullName evidence="1">Uncharacterized protein</fullName>
    </submittedName>
</protein>
<organism evidence="1 2">
    <name type="scientific">Candidatus Staskawiczbacteria bacterium RIFOXYC1_FULL_38_18</name>
    <dbReference type="NCBI Taxonomy" id="1802229"/>
    <lineage>
        <taxon>Bacteria</taxon>
        <taxon>Candidatus Staskawicziibacteriota</taxon>
    </lineage>
</organism>
<reference evidence="1 2" key="1">
    <citation type="journal article" date="2016" name="Nat. Commun.">
        <title>Thousands of microbial genomes shed light on interconnected biogeochemical processes in an aquifer system.</title>
        <authorList>
            <person name="Anantharaman K."/>
            <person name="Brown C.T."/>
            <person name="Hug L.A."/>
            <person name="Sharon I."/>
            <person name="Castelle C.J."/>
            <person name="Probst A.J."/>
            <person name="Thomas B.C."/>
            <person name="Singh A."/>
            <person name="Wilkins M.J."/>
            <person name="Karaoz U."/>
            <person name="Brodie E.L."/>
            <person name="Williams K.H."/>
            <person name="Hubbard S.S."/>
            <person name="Banfield J.F."/>
        </authorList>
    </citation>
    <scope>NUCLEOTIDE SEQUENCE [LARGE SCALE GENOMIC DNA]</scope>
</reference>
<accession>A0A1G2JAV3</accession>
<dbReference type="STRING" id="1802229.A2401_02545"/>
<evidence type="ECO:0000313" key="1">
    <source>
        <dbReference type="EMBL" id="OGZ84256.1"/>
    </source>
</evidence>
<dbReference type="Proteomes" id="UP000177751">
    <property type="component" value="Unassembled WGS sequence"/>
</dbReference>
<dbReference type="AlphaFoldDB" id="A0A1G2JAV3"/>
<sequence>MSCAQLSLVAVLLRKVNIMLEQRYGFESLMRLMKELIEAKADPALSGRERREIYELGSRVELRVIEIIHCEADEAVGDLPRQLKWQRDNLRALALEAPTANLRKELRASANKIQELLDKGSENVAESFLLNVESAISSAGEMLTGAEPDSNISVVESRLDRAESAMKSLRTIPHVKFVGLPRVAKKRGIAPDELFAGFDRRIAEANLALTTLRTQKDERDRREAERGHEALKCLQEDAHECYVQMTQRRREEIVEEAVVALERRNKLAGLAARQFLANIKTENTGAARVFLNEIRRRDGGIPPVLQEELGRALQVK</sequence>
<comment type="caution">
    <text evidence="1">The sequence shown here is derived from an EMBL/GenBank/DDBJ whole genome shotgun (WGS) entry which is preliminary data.</text>
</comment>